<feature type="transmembrane region" description="Helical" evidence="10">
    <location>
        <begin position="72"/>
        <end position="94"/>
    </location>
</feature>
<proteinExistence type="inferred from homology"/>
<evidence type="ECO:0000256" key="2">
    <source>
        <dbReference type="ARBA" id="ARBA00022679"/>
    </source>
</evidence>
<evidence type="ECO:0000259" key="12">
    <source>
        <dbReference type="Pfam" id="PF01529"/>
    </source>
</evidence>
<dbReference type="InterPro" id="IPR001594">
    <property type="entry name" value="Palmitoyltrfase_DHHC"/>
</dbReference>
<keyword evidence="7" id="KW-0449">Lipoprotein</keyword>
<dbReference type="AlphaFoldDB" id="A0A0D0E6Z1"/>
<feature type="transmembrane region" description="Helical" evidence="10">
    <location>
        <begin position="330"/>
        <end position="349"/>
    </location>
</feature>
<dbReference type="GO" id="GO:0016020">
    <property type="term" value="C:membrane"/>
    <property type="evidence" value="ECO:0007669"/>
    <property type="project" value="UniProtKB-SubCell"/>
</dbReference>
<dbReference type="Pfam" id="PF01529">
    <property type="entry name" value="DHHC"/>
    <property type="match status" value="1"/>
</dbReference>
<comment type="similarity">
    <text evidence="10">Belongs to the DHHC palmitoyltransferase family.</text>
</comment>
<keyword evidence="2 10" id="KW-0808">Transferase</keyword>
<sequence>MPQSDHVCCGVVEEAQDQARRRRTNRPQSWIVLKFTVGLMILMAGYTTYVYAGRFCRDMITKNDNALEGQATGVAFLVVFCFLLLLMLWNYVAVITTGPGNARNYTQPTMKPGHDGLLRDSSDMGGTAYELVSPTVDPSQPPAHTAHGPNQDHDPKSSLASKNSKTIVSQASPAASSVSKPEISRIDVRGPDEARVTDVPTALDAPHVPDTATVPTRTNTTESHKDLPSSRFSRRPPTTPVLLPEYRYCSKCKIVKPPRAHHCRACGTCILKYDHHCPWIGHCVGAFNHKFFVNFLQWGTIFCFWTFATLLGLNIVSLSRSSAPKLDPQQIVVIALSGFFSIFAILMLITQLHLILINQTTVESLGSSSMRDQEQEILSHMYRWYEIGAKRQARQQWDSEWGRIGKEGNLWWLGSSRANWEAVMGRNVWWWLLPVGRHLDDGLSYPTNPRFDSVGRWRRKKEWPSDLR</sequence>
<evidence type="ECO:0000256" key="8">
    <source>
        <dbReference type="ARBA" id="ARBA00023315"/>
    </source>
</evidence>
<feature type="compositionally biased region" description="Low complexity" evidence="11">
    <location>
        <begin position="168"/>
        <end position="179"/>
    </location>
</feature>
<dbReference type="PROSITE" id="PS50216">
    <property type="entry name" value="DHHC"/>
    <property type="match status" value="1"/>
</dbReference>
<evidence type="ECO:0000256" key="3">
    <source>
        <dbReference type="ARBA" id="ARBA00022692"/>
    </source>
</evidence>
<feature type="transmembrane region" description="Helical" evidence="10">
    <location>
        <begin position="30"/>
        <end position="52"/>
    </location>
</feature>
<evidence type="ECO:0000256" key="11">
    <source>
        <dbReference type="SAM" id="MobiDB-lite"/>
    </source>
</evidence>
<evidence type="ECO:0000256" key="10">
    <source>
        <dbReference type="RuleBase" id="RU079119"/>
    </source>
</evidence>
<dbReference type="InParanoid" id="A0A0D0E6Z1"/>
<reference evidence="14" key="2">
    <citation type="submission" date="2015-01" db="EMBL/GenBank/DDBJ databases">
        <title>Evolutionary Origins and Diversification of the Mycorrhizal Mutualists.</title>
        <authorList>
            <consortium name="DOE Joint Genome Institute"/>
            <consortium name="Mycorrhizal Genomics Consortium"/>
            <person name="Kohler A."/>
            <person name="Kuo A."/>
            <person name="Nagy L.G."/>
            <person name="Floudas D."/>
            <person name="Copeland A."/>
            <person name="Barry K.W."/>
            <person name="Cichocki N."/>
            <person name="Veneault-Fourrey C."/>
            <person name="LaButti K."/>
            <person name="Lindquist E.A."/>
            <person name="Lipzen A."/>
            <person name="Lundell T."/>
            <person name="Morin E."/>
            <person name="Murat C."/>
            <person name="Riley R."/>
            <person name="Ohm R."/>
            <person name="Sun H."/>
            <person name="Tunlid A."/>
            <person name="Henrissat B."/>
            <person name="Grigoriev I.V."/>
            <person name="Hibbett D.S."/>
            <person name="Martin F."/>
        </authorList>
    </citation>
    <scope>NUCLEOTIDE SEQUENCE [LARGE SCALE GENOMIC DNA]</scope>
    <source>
        <strain evidence="14">Ve08.2h10</strain>
    </source>
</reference>
<comment type="subcellular location">
    <subcellularLocation>
        <location evidence="1">Membrane</location>
        <topology evidence="1">Multi-pass membrane protein</topology>
    </subcellularLocation>
</comment>
<comment type="domain">
    <text evidence="10">The DHHC domain is required for palmitoyltransferase activity.</text>
</comment>
<dbReference type="InterPro" id="IPR039859">
    <property type="entry name" value="PFA4/ZDH16/20/ERF2-like"/>
</dbReference>
<keyword evidence="8 10" id="KW-0012">Acyltransferase</keyword>
<organism evidence="13 14">
    <name type="scientific">Paxillus rubicundulus Ve08.2h10</name>
    <dbReference type="NCBI Taxonomy" id="930991"/>
    <lineage>
        <taxon>Eukaryota</taxon>
        <taxon>Fungi</taxon>
        <taxon>Dikarya</taxon>
        <taxon>Basidiomycota</taxon>
        <taxon>Agaricomycotina</taxon>
        <taxon>Agaricomycetes</taxon>
        <taxon>Agaricomycetidae</taxon>
        <taxon>Boletales</taxon>
        <taxon>Paxilineae</taxon>
        <taxon>Paxillaceae</taxon>
        <taxon>Paxillus</taxon>
    </lineage>
</organism>
<keyword evidence="3 10" id="KW-0812">Transmembrane</keyword>
<protein>
    <recommendedName>
        <fullName evidence="10">Palmitoyltransferase</fullName>
        <ecNumber evidence="10">2.3.1.225</ecNumber>
    </recommendedName>
</protein>
<keyword evidence="5 10" id="KW-0472">Membrane</keyword>
<evidence type="ECO:0000256" key="1">
    <source>
        <dbReference type="ARBA" id="ARBA00004141"/>
    </source>
</evidence>
<comment type="catalytic activity">
    <reaction evidence="9 10">
        <text>L-cysteinyl-[protein] + hexadecanoyl-CoA = S-hexadecanoyl-L-cysteinyl-[protein] + CoA</text>
        <dbReference type="Rhea" id="RHEA:36683"/>
        <dbReference type="Rhea" id="RHEA-COMP:10131"/>
        <dbReference type="Rhea" id="RHEA-COMP:11032"/>
        <dbReference type="ChEBI" id="CHEBI:29950"/>
        <dbReference type="ChEBI" id="CHEBI:57287"/>
        <dbReference type="ChEBI" id="CHEBI:57379"/>
        <dbReference type="ChEBI" id="CHEBI:74151"/>
        <dbReference type="EC" id="2.3.1.225"/>
    </reaction>
</comment>
<evidence type="ECO:0000313" key="13">
    <source>
        <dbReference type="EMBL" id="KIK97329.1"/>
    </source>
</evidence>
<accession>A0A0D0E6Z1</accession>
<dbReference type="PANTHER" id="PTHR12246">
    <property type="entry name" value="PALMITOYLTRANSFERASE ZDHHC16"/>
    <property type="match status" value="1"/>
</dbReference>
<dbReference type="HOGENOM" id="CLU_023534_0_0_1"/>
<evidence type="ECO:0000256" key="7">
    <source>
        <dbReference type="ARBA" id="ARBA00023288"/>
    </source>
</evidence>
<keyword evidence="14" id="KW-1185">Reference proteome</keyword>
<dbReference type="GO" id="GO:0019706">
    <property type="term" value="F:protein-cysteine S-palmitoyltransferase activity"/>
    <property type="evidence" value="ECO:0007669"/>
    <property type="project" value="UniProtKB-EC"/>
</dbReference>
<keyword evidence="4 10" id="KW-1133">Transmembrane helix</keyword>
<feature type="domain" description="Palmitoyltransferase DHHC" evidence="12">
    <location>
        <begin position="245"/>
        <end position="365"/>
    </location>
</feature>
<dbReference type="STRING" id="930991.A0A0D0E6Z1"/>
<gene>
    <name evidence="13" type="ORF">PAXRUDRAFT_825049</name>
</gene>
<evidence type="ECO:0000256" key="9">
    <source>
        <dbReference type="ARBA" id="ARBA00048048"/>
    </source>
</evidence>
<evidence type="ECO:0000313" key="14">
    <source>
        <dbReference type="Proteomes" id="UP000054538"/>
    </source>
</evidence>
<feature type="region of interest" description="Disordered" evidence="11">
    <location>
        <begin position="128"/>
        <end position="234"/>
    </location>
</feature>
<keyword evidence="6" id="KW-0564">Palmitate</keyword>
<dbReference type="Proteomes" id="UP000054538">
    <property type="component" value="Unassembled WGS sequence"/>
</dbReference>
<evidence type="ECO:0000256" key="6">
    <source>
        <dbReference type="ARBA" id="ARBA00023139"/>
    </source>
</evidence>
<name>A0A0D0E6Z1_9AGAM</name>
<dbReference type="EC" id="2.3.1.225" evidence="10"/>
<evidence type="ECO:0000256" key="4">
    <source>
        <dbReference type="ARBA" id="ARBA00022989"/>
    </source>
</evidence>
<dbReference type="EMBL" id="KN824941">
    <property type="protein sequence ID" value="KIK97329.1"/>
    <property type="molecule type" value="Genomic_DNA"/>
</dbReference>
<feature type="compositionally biased region" description="Basic and acidic residues" evidence="11">
    <location>
        <begin position="182"/>
        <end position="196"/>
    </location>
</feature>
<feature type="compositionally biased region" description="Polar residues" evidence="11">
    <location>
        <begin position="158"/>
        <end position="167"/>
    </location>
</feature>
<reference evidence="13 14" key="1">
    <citation type="submission" date="2014-04" db="EMBL/GenBank/DDBJ databases">
        <authorList>
            <consortium name="DOE Joint Genome Institute"/>
            <person name="Kuo A."/>
            <person name="Kohler A."/>
            <person name="Jargeat P."/>
            <person name="Nagy L.G."/>
            <person name="Floudas D."/>
            <person name="Copeland A."/>
            <person name="Barry K.W."/>
            <person name="Cichocki N."/>
            <person name="Veneault-Fourrey C."/>
            <person name="LaButti K."/>
            <person name="Lindquist E.A."/>
            <person name="Lipzen A."/>
            <person name="Lundell T."/>
            <person name="Morin E."/>
            <person name="Murat C."/>
            <person name="Sun H."/>
            <person name="Tunlid A."/>
            <person name="Henrissat B."/>
            <person name="Grigoriev I.V."/>
            <person name="Hibbett D.S."/>
            <person name="Martin F."/>
            <person name="Nordberg H.P."/>
            <person name="Cantor M.N."/>
            <person name="Hua S.X."/>
        </authorList>
    </citation>
    <scope>NUCLEOTIDE SEQUENCE [LARGE SCALE GENOMIC DNA]</scope>
    <source>
        <strain evidence="13 14">Ve08.2h10</strain>
    </source>
</reference>
<evidence type="ECO:0000256" key="5">
    <source>
        <dbReference type="ARBA" id="ARBA00023136"/>
    </source>
</evidence>
<feature type="transmembrane region" description="Helical" evidence="10">
    <location>
        <begin position="295"/>
        <end position="318"/>
    </location>
</feature>
<dbReference type="OrthoDB" id="1436450at2759"/>